<feature type="compositionally biased region" description="Basic and acidic residues" evidence="1">
    <location>
        <begin position="193"/>
        <end position="207"/>
    </location>
</feature>
<proteinExistence type="predicted"/>
<dbReference type="RefSeq" id="XP_064678852.1">
    <property type="nucleotide sequence ID" value="XM_064832593.1"/>
</dbReference>
<dbReference type="Gene3D" id="3.40.50.300">
    <property type="entry name" value="P-loop containing nucleotide triphosphate hydrolases"/>
    <property type="match status" value="1"/>
</dbReference>
<evidence type="ECO:0000313" key="2">
    <source>
        <dbReference type="EMBL" id="KAK4512186.1"/>
    </source>
</evidence>
<feature type="region of interest" description="Disordered" evidence="1">
    <location>
        <begin position="177"/>
        <end position="207"/>
    </location>
</feature>
<sequence>MLKPQYTRRPFNVLLIGPALSGKRTLATQLLKSTDVFYKVFTAESIPKKPLARMDYVVVTVDMTQSYSLTLLDQSLHCMQDRFLTNKMAVVVTKMDKRGKWQFEVERVQEMLASIFNVHVLHVNFLNEVEKKRITDQLSRLIKTNTLQYRHVCTPLLNTVQGYNTDDLDDAYHLQEDPLTHSDSGQEQLLAQDDTRSEQEEQDAIHV</sequence>
<evidence type="ECO:0000256" key="1">
    <source>
        <dbReference type="SAM" id="MobiDB-lite"/>
    </source>
</evidence>
<dbReference type="SUPFAM" id="SSF52540">
    <property type="entry name" value="P-loop containing nucleoside triphosphate hydrolases"/>
    <property type="match status" value="1"/>
</dbReference>
<accession>A0AAN7DCJ4</accession>
<reference evidence="2 3" key="1">
    <citation type="submission" date="2022-11" db="EMBL/GenBank/DDBJ databases">
        <title>Mucor velutinosus strain NIH1002 WGS.</title>
        <authorList>
            <person name="Subramanian P."/>
            <person name="Mullikin J.C."/>
            <person name="Segre J.A."/>
            <person name="Zelazny A.M."/>
        </authorList>
    </citation>
    <scope>NUCLEOTIDE SEQUENCE [LARGE SCALE GENOMIC DNA]</scope>
    <source>
        <strain evidence="2 3">NIH1002</strain>
    </source>
</reference>
<protein>
    <recommendedName>
        <fullName evidence="4">Centromere protein M</fullName>
    </recommendedName>
</protein>
<gene>
    <name evidence="2" type="ORF">ATC70_013429</name>
</gene>
<dbReference type="AlphaFoldDB" id="A0AAN7DCJ4"/>
<dbReference type="Pfam" id="PF11111">
    <property type="entry name" value="CENP-M"/>
    <property type="match status" value="1"/>
</dbReference>
<name>A0AAN7DCJ4_9FUNG</name>
<keyword evidence="3" id="KW-1185">Reference proteome</keyword>
<dbReference type="GeneID" id="89957115"/>
<dbReference type="InterPro" id="IPR027417">
    <property type="entry name" value="P-loop_NTPase"/>
</dbReference>
<dbReference type="EMBL" id="JASEJX010000024">
    <property type="protein sequence ID" value="KAK4512186.1"/>
    <property type="molecule type" value="Genomic_DNA"/>
</dbReference>
<evidence type="ECO:0008006" key="4">
    <source>
        <dbReference type="Google" id="ProtNLM"/>
    </source>
</evidence>
<dbReference type="Proteomes" id="UP001304243">
    <property type="component" value="Unassembled WGS sequence"/>
</dbReference>
<organism evidence="2 3">
    <name type="scientific">Mucor velutinosus</name>
    <dbReference type="NCBI Taxonomy" id="708070"/>
    <lineage>
        <taxon>Eukaryota</taxon>
        <taxon>Fungi</taxon>
        <taxon>Fungi incertae sedis</taxon>
        <taxon>Mucoromycota</taxon>
        <taxon>Mucoromycotina</taxon>
        <taxon>Mucoromycetes</taxon>
        <taxon>Mucorales</taxon>
        <taxon>Mucorineae</taxon>
        <taxon>Mucoraceae</taxon>
        <taxon>Mucor</taxon>
    </lineage>
</organism>
<comment type="caution">
    <text evidence="2">The sequence shown here is derived from an EMBL/GenBank/DDBJ whole genome shotgun (WGS) entry which is preliminary data.</text>
</comment>
<dbReference type="InterPro" id="IPR020987">
    <property type="entry name" value="Centromere_Cenp-M"/>
</dbReference>
<evidence type="ECO:0000313" key="3">
    <source>
        <dbReference type="Proteomes" id="UP001304243"/>
    </source>
</evidence>